<dbReference type="SUPFAM" id="SSF54928">
    <property type="entry name" value="RNA-binding domain, RBD"/>
    <property type="match status" value="1"/>
</dbReference>
<dbReference type="SMART" id="SM00715">
    <property type="entry name" value="LA"/>
    <property type="match status" value="1"/>
</dbReference>
<dbReference type="InterPro" id="IPR045180">
    <property type="entry name" value="La_dom_prot"/>
</dbReference>
<dbReference type="Pfam" id="PF05383">
    <property type="entry name" value="La"/>
    <property type="match status" value="1"/>
</dbReference>
<evidence type="ECO:0000256" key="1">
    <source>
        <dbReference type="ARBA" id="ARBA00022884"/>
    </source>
</evidence>
<dbReference type="PANTHER" id="PTHR22792:SF140">
    <property type="entry name" value="ACHILLES, ISOFORM A"/>
    <property type="match status" value="1"/>
</dbReference>
<dbReference type="EMBL" id="LR787529">
    <property type="protein sequence ID" value="CAB3263391.1"/>
    <property type="molecule type" value="mRNA"/>
</dbReference>
<feature type="region of interest" description="Disordered" evidence="3">
    <location>
        <begin position="423"/>
        <end position="543"/>
    </location>
</feature>
<evidence type="ECO:0000313" key="6">
    <source>
        <dbReference type="EMBL" id="CAB3263391.1"/>
    </source>
</evidence>
<dbReference type="PROSITE" id="PS50961">
    <property type="entry name" value="HTH_LA"/>
    <property type="match status" value="1"/>
</dbReference>
<feature type="domain" description="HTH La-type RNA-binding" evidence="5">
    <location>
        <begin position="216"/>
        <end position="307"/>
    </location>
</feature>
<feature type="region of interest" description="Disordered" evidence="3">
    <location>
        <begin position="145"/>
        <end position="166"/>
    </location>
</feature>
<dbReference type="InterPro" id="IPR012677">
    <property type="entry name" value="Nucleotide-bd_a/b_plait_sf"/>
</dbReference>
<reference evidence="6" key="1">
    <citation type="submission" date="2020-04" db="EMBL/GenBank/DDBJ databases">
        <authorList>
            <person name="Neveu A P."/>
        </authorList>
    </citation>
    <scope>NUCLEOTIDE SEQUENCE</scope>
    <source>
        <tissue evidence="6">Whole embryo</tissue>
    </source>
</reference>
<dbReference type="Gene3D" id="1.10.10.10">
    <property type="entry name" value="Winged helix-like DNA-binding domain superfamily/Winged helix DNA-binding domain"/>
    <property type="match status" value="1"/>
</dbReference>
<dbReference type="Gene3D" id="3.30.70.330">
    <property type="match status" value="1"/>
</dbReference>
<name>A0A6F9DJL3_9ASCI</name>
<feature type="compositionally biased region" description="Polar residues" evidence="3">
    <location>
        <begin position="449"/>
        <end position="459"/>
    </location>
</feature>
<dbReference type="GO" id="GO:0003729">
    <property type="term" value="F:mRNA binding"/>
    <property type="evidence" value="ECO:0007669"/>
    <property type="project" value="TreeGrafter"/>
</dbReference>
<dbReference type="InterPro" id="IPR036390">
    <property type="entry name" value="WH_DNA-bd_sf"/>
</dbReference>
<dbReference type="InterPro" id="IPR000504">
    <property type="entry name" value="RRM_dom"/>
</dbReference>
<feature type="compositionally biased region" description="Polar residues" evidence="3">
    <location>
        <begin position="430"/>
        <end position="440"/>
    </location>
</feature>
<sequence length="577" mass="64232">MQTAYPQHFICNVTSGDHYVTGVPPAVMTSYPPMEYGVSPALLQDVTQQNAMMPVFVKVGENLVLSQGNPHMLPQFAPTPGVQPIQYVTMPSTLAPLSAFPPPPVKPNSDPACQLEHLQGRHLAMSEVNQMLPPVEMRSILIPRRRSGQRGVPQQPSRFAPPGGATCERILRGNNVAVRRTSQSFDDDQQSLGTPSPIKKPAPFYCDVINNPPTSSSPDARTLQKISDVLEYYFSDDCLSKNAYLLKQISQQENGFVSLRRIAALKRIKSLTRDIRTVAHCARQSRKLEMSEDGTMIRRVQPLPNNMEPPRFIRTVIAINLPLENPTIESVTSLFASFGDLTQVRVLKPGKPLPSYLRDYTAWVPDLGQNPCAMVEFESQDEAQRACREINMNHRKFNSLRVALLKPGARLRRTLYRKYKDDEVEKLDENQNSPQNSTNYHADDVPLEQMTQITITKATDQSRDYDASGSGSDSDVGDAERKRFVGNRIISDSGFSQSSGDEQEKSTRFHRNARRSSRPAINCDVDSSDSGDVTSVMTSRPRKTTRGLVSVGVIRNPLGPKDNTTKGFCPGFRKCLV</sequence>
<dbReference type="InterPro" id="IPR035979">
    <property type="entry name" value="RBD_domain_sf"/>
</dbReference>
<accession>A0A6F9DJL3</accession>
<evidence type="ECO:0000259" key="4">
    <source>
        <dbReference type="PROSITE" id="PS50102"/>
    </source>
</evidence>
<feature type="compositionally biased region" description="Basic residues" evidence="3">
    <location>
        <begin position="508"/>
        <end position="517"/>
    </location>
</feature>
<dbReference type="InterPro" id="IPR006630">
    <property type="entry name" value="La_HTH"/>
</dbReference>
<dbReference type="PANTHER" id="PTHR22792">
    <property type="entry name" value="LUPUS LA PROTEIN-RELATED"/>
    <property type="match status" value="1"/>
</dbReference>
<keyword evidence="1 2" id="KW-0694">RNA-binding</keyword>
<dbReference type="InterPro" id="IPR036388">
    <property type="entry name" value="WH-like_DNA-bd_sf"/>
</dbReference>
<dbReference type="SUPFAM" id="SSF46785">
    <property type="entry name" value="Winged helix' DNA-binding domain"/>
    <property type="match status" value="1"/>
</dbReference>
<dbReference type="AlphaFoldDB" id="A0A6F9DJL3"/>
<proteinExistence type="evidence at transcript level"/>
<dbReference type="PROSITE" id="PS50102">
    <property type="entry name" value="RRM"/>
    <property type="match status" value="1"/>
</dbReference>
<feature type="domain" description="RRM" evidence="4">
    <location>
        <begin position="314"/>
        <end position="407"/>
    </location>
</feature>
<feature type="compositionally biased region" description="Low complexity" evidence="3">
    <location>
        <begin position="524"/>
        <end position="536"/>
    </location>
</feature>
<evidence type="ECO:0000256" key="2">
    <source>
        <dbReference type="PROSITE-ProRule" id="PRU00332"/>
    </source>
</evidence>
<gene>
    <name evidence="6" type="primary">Larp6-005</name>
</gene>
<protein>
    <submittedName>
        <fullName evidence="6">La-related protein 6</fullName>
    </submittedName>
</protein>
<dbReference type="GO" id="GO:0005634">
    <property type="term" value="C:nucleus"/>
    <property type="evidence" value="ECO:0007669"/>
    <property type="project" value="TreeGrafter"/>
</dbReference>
<evidence type="ECO:0000259" key="5">
    <source>
        <dbReference type="PROSITE" id="PS50961"/>
    </source>
</evidence>
<organism evidence="6">
    <name type="scientific">Phallusia mammillata</name>
    <dbReference type="NCBI Taxonomy" id="59560"/>
    <lineage>
        <taxon>Eukaryota</taxon>
        <taxon>Metazoa</taxon>
        <taxon>Chordata</taxon>
        <taxon>Tunicata</taxon>
        <taxon>Ascidiacea</taxon>
        <taxon>Phlebobranchia</taxon>
        <taxon>Ascidiidae</taxon>
        <taxon>Phallusia</taxon>
    </lineage>
</organism>
<evidence type="ECO:0000256" key="3">
    <source>
        <dbReference type="SAM" id="MobiDB-lite"/>
    </source>
</evidence>